<sequence length="694" mass="78572">MYLSFQKLISRFTQPLRDRMKRSLSPTMDVPESPEEEHTPFVPQIIEEPILASPKCQITGDSVLESTIHRYHMLHERQWINHPLLSHLEWSWGMKYDSMEVDTNENTLYLGQDWLELFESGDCTLMPSMEIMEKLWNRWFDVPLDLDSVSSIEDLYEGEDTFEYHVIPLHKDASFAGNPTGDVSSIYPFYTLPPIVSKLKPHFVACHAGPLLLPLSSIHYDLSAKSISRIYGVSLEQGKFAISAIAQSYGAWKNSSTPVKFVSSPRTIRFARRLETDTTACPDALPCPSGPSRNRLRYSDDDVDDPDTSDAHLNIISCRSHTAAGFTADLSEAEPIPSFTKCFITGDSVPESTIRQYYMLHDRQGIDHYLLSHLEWSWGMRSNSIQLDTVENTVYLREDWRKLFESGDCTLMPSMKIMEQLWKRWVDVALDMDSVSSSIEDLYEGEDTFEYRVIPLHKDASYADNPAGDVYSTYPFYTLPPIVSKLKPHFVACHAGPLLLSLTNLNYNLVVESIARTYRVPPEQGKFAISAISQSYEAWTESTLPAGFVSSTRDPCPTRCLEPDSATCSDFLALTNGSSRKRRRGPHDDLILDDLYSSEVHVGIRSCPSLTAARFDTSTSSDSSRDARHIFSSRAGIEDPSSDIDPMSEGEIDLFIRNWVARCISDVKKSGGWASCVSNDGQVEKYRRVRRRLT</sequence>
<name>W4K490_HETIT</name>
<dbReference type="GeneID" id="20672283"/>
<accession>W4K490</accession>
<dbReference type="OrthoDB" id="3133596at2759"/>
<gene>
    <name evidence="2" type="ORF">HETIRDRAFT_386615</name>
</gene>
<dbReference type="AlphaFoldDB" id="W4K490"/>
<reference evidence="2 3" key="1">
    <citation type="journal article" date="2012" name="New Phytol.">
        <title>Insight into trade-off between wood decay and parasitism from the genome of a fungal forest pathogen.</title>
        <authorList>
            <person name="Olson A."/>
            <person name="Aerts A."/>
            <person name="Asiegbu F."/>
            <person name="Belbahri L."/>
            <person name="Bouzid O."/>
            <person name="Broberg A."/>
            <person name="Canback B."/>
            <person name="Coutinho P.M."/>
            <person name="Cullen D."/>
            <person name="Dalman K."/>
            <person name="Deflorio G."/>
            <person name="van Diepen L.T."/>
            <person name="Dunand C."/>
            <person name="Duplessis S."/>
            <person name="Durling M."/>
            <person name="Gonthier P."/>
            <person name="Grimwood J."/>
            <person name="Fossdal C.G."/>
            <person name="Hansson D."/>
            <person name="Henrissat B."/>
            <person name="Hietala A."/>
            <person name="Himmelstrand K."/>
            <person name="Hoffmeister D."/>
            <person name="Hogberg N."/>
            <person name="James T.Y."/>
            <person name="Karlsson M."/>
            <person name="Kohler A."/>
            <person name="Kues U."/>
            <person name="Lee Y.H."/>
            <person name="Lin Y.C."/>
            <person name="Lind M."/>
            <person name="Lindquist E."/>
            <person name="Lombard V."/>
            <person name="Lucas S."/>
            <person name="Lunden K."/>
            <person name="Morin E."/>
            <person name="Murat C."/>
            <person name="Park J."/>
            <person name="Raffaello T."/>
            <person name="Rouze P."/>
            <person name="Salamov A."/>
            <person name="Schmutz J."/>
            <person name="Solheim H."/>
            <person name="Stahlberg J."/>
            <person name="Velez H."/>
            <person name="de Vries R.P."/>
            <person name="Wiebenga A."/>
            <person name="Woodward S."/>
            <person name="Yakovlev I."/>
            <person name="Garbelotto M."/>
            <person name="Martin F."/>
            <person name="Grigoriev I.V."/>
            <person name="Stenlid J."/>
        </authorList>
    </citation>
    <scope>NUCLEOTIDE SEQUENCE [LARGE SCALE GENOMIC DNA]</scope>
    <source>
        <strain evidence="2 3">TC 32-1</strain>
    </source>
</reference>
<feature type="region of interest" description="Disordered" evidence="1">
    <location>
        <begin position="282"/>
        <end position="304"/>
    </location>
</feature>
<evidence type="ECO:0000256" key="1">
    <source>
        <dbReference type="SAM" id="MobiDB-lite"/>
    </source>
</evidence>
<dbReference type="InParanoid" id="W4K490"/>
<dbReference type="RefSeq" id="XP_009548676.1">
    <property type="nucleotide sequence ID" value="XM_009550381.1"/>
</dbReference>
<evidence type="ECO:0000313" key="2">
    <source>
        <dbReference type="EMBL" id="ETW80160.1"/>
    </source>
</evidence>
<organism evidence="2 3">
    <name type="scientific">Heterobasidion irregulare (strain TC 32-1)</name>
    <dbReference type="NCBI Taxonomy" id="747525"/>
    <lineage>
        <taxon>Eukaryota</taxon>
        <taxon>Fungi</taxon>
        <taxon>Dikarya</taxon>
        <taxon>Basidiomycota</taxon>
        <taxon>Agaricomycotina</taxon>
        <taxon>Agaricomycetes</taxon>
        <taxon>Russulales</taxon>
        <taxon>Bondarzewiaceae</taxon>
        <taxon>Heterobasidion</taxon>
        <taxon>Heterobasidion annosum species complex</taxon>
    </lineage>
</organism>
<evidence type="ECO:0000313" key="3">
    <source>
        <dbReference type="Proteomes" id="UP000030671"/>
    </source>
</evidence>
<dbReference type="KEGG" id="hir:HETIRDRAFT_386615"/>
<dbReference type="HOGENOM" id="CLU_396921_0_0_1"/>
<proteinExistence type="predicted"/>
<protein>
    <submittedName>
        <fullName evidence="2">Uncharacterized protein</fullName>
    </submittedName>
</protein>
<keyword evidence="3" id="KW-1185">Reference proteome</keyword>
<dbReference type="EMBL" id="KI925460">
    <property type="protein sequence ID" value="ETW80160.1"/>
    <property type="molecule type" value="Genomic_DNA"/>
</dbReference>
<dbReference type="Proteomes" id="UP000030671">
    <property type="component" value="Unassembled WGS sequence"/>
</dbReference>